<gene>
    <name evidence="2" type="ORF">GXN76_10195</name>
</gene>
<keyword evidence="3" id="KW-1185">Reference proteome</keyword>
<dbReference type="EMBL" id="CP048104">
    <property type="protein sequence ID" value="QKG84809.1"/>
    <property type="molecule type" value="Genomic_DNA"/>
</dbReference>
<name>A0A7D3XNB6_9BACL</name>
<dbReference type="SUPFAM" id="SSF89360">
    <property type="entry name" value="HesB-like domain"/>
    <property type="match status" value="1"/>
</dbReference>
<feature type="domain" description="Core" evidence="1">
    <location>
        <begin position="1"/>
        <end position="101"/>
    </location>
</feature>
<evidence type="ECO:0000313" key="3">
    <source>
        <dbReference type="Proteomes" id="UP000503088"/>
    </source>
</evidence>
<sequence>MNIKVTSPAVEAIRDKRGKERDSLRLAVVSEGCGCGADIVFDMEWDQPQRDDLRMKKEEIQFLVDPDSLLYFDSEVIVDYHEEKGTFSLKSDSQIYANHIRL</sequence>
<evidence type="ECO:0000313" key="2">
    <source>
        <dbReference type="EMBL" id="QKG84809.1"/>
    </source>
</evidence>
<dbReference type="Proteomes" id="UP000503088">
    <property type="component" value="Chromosome"/>
</dbReference>
<dbReference type="AlphaFoldDB" id="A0A7D3XNB6"/>
<accession>A0A7D3XNB6</accession>
<organism evidence="2 3">
    <name type="scientific">Kroppenstedtia pulmonis</name>
    <dbReference type="NCBI Taxonomy" id="1380685"/>
    <lineage>
        <taxon>Bacteria</taxon>
        <taxon>Bacillati</taxon>
        <taxon>Bacillota</taxon>
        <taxon>Bacilli</taxon>
        <taxon>Bacillales</taxon>
        <taxon>Thermoactinomycetaceae</taxon>
        <taxon>Kroppenstedtia</taxon>
    </lineage>
</organism>
<dbReference type="Gene3D" id="2.60.300.12">
    <property type="entry name" value="HesB-like domain"/>
    <property type="match status" value="1"/>
</dbReference>
<dbReference type="RefSeq" id="WP_173222861.1">
    <property type="nucleotide sequence ID" value="NZ_CP048104.1"/>
</dbReference>
<proteinExistence type="predicted"/>
<evidence type="ECO:0000259" key="1">
    <source>
        <dbReference type="Pfam" id="PF01521"/>
    </source>
</evidence>
<dbReference type="InterPro" id="IPR000361">
    <property type="entry name" value="ATAP_core_dom"/>
</dbReference>
<dbReference type="KEGG" id="kpul:GXN76_10195"/>
<dbReference type="InterPro" id="IPR035903">
    <property type="entry name" value="HesB-like_dom_sf"/>
</dbReference>
<reference evidence="2 3" key="1">
    <citation type="submission" date="2020-01" db="EMBL/GenBank/DDBJ databases">
        <authorList>
            <person name="Gulvik C.A."/>
            <person name="Batra D.G."/>
        </authorList>
    </citation>
    <scope>NUCLEOTIDE SEQUENCE [LARGE SCALE GENOMIC DNA]</scope>
    <source>
        <strain evidence="2 3">W9323</strain>
    </source>
</reference>
<protein>
    <submittedName>
        <fullName evidence="2">Iron-sulfur cluster biosynthesis family protein</fullName>
    </submittedName>
</protein>
<dbReference type="Pfam" id="PF01521">
    <property type="entry name" value="Fe-S_biosyn"/>
    <property type="match status" value="1"/>
</dbReference>